<comment type="cofactor">
    <cofactor evidence="1">
        <name>Mg(2+)</name>
        <dbReference type="ChEBI" id="CHEBI:18420"/>
    </cofactor>
    <text evidence="1">Binds 2 magnesium ions per subunit.</text>
</comment>
<dbReference type="PANTHER" id="PTHR16222:SF12">
    <property type="entry name" value="ADP-RIBOSYLGLYCOHYDROLASE-RELATED"/>
    <property type="match status" value="1"/>
</dbReference>
<gene>
    <name evidence="3" type="ORF">Sfulv_13160</name>
</gene>
<accession>A0A7J0C1V1</accession>
<feature type="binding site" evidence="1">
    <location>
        <position position="95"/>
    </location>
    <ligand>
        <name>Mg(2+)</name>
        <dbReference type="ChEBI" id="CHEBI:18420"/>
        <label>1</label>
    </ligand>
</feature>
<name>A0A7J0C1V1_9ACTN</name>
<keyword evidence="1" id="KW-0460">Magnesium</keyword>
<dbReference type="Proteomes" id="UP000498980">
    <property type="component" value="Unassembled WGS sequence"/>
</dbReference>
<dbReference type="PANTHER" id="PTHR16222">
    <property type="entry name" value="ADP-RIBOSYLGLYCOHYDROLASE"/>
    <property type="match status" value="1"/>
</dbReference>
<dbReference type="SUPFAM" id="SSF101478">
    <property type="entry name" value="ADP-ribosylglycohydrolase"/>
    <property type="match status" value="1"/>
</dbReference>
<dbReference type="AlphaFoldDB" id="A0A7J0C1V1"/>
<reference evidence="3 4" key="1">
    <citation type="submission" date="2020-05" db="EMBL/GenBank/DDBJ databases">
        <title>Whole genome shotgun sequence of Streptomyces fulvorobeus NBRC 15897.</title>
        <authorList>
            <person name="Komaki H."/>
            <person name="Tamura T."/>
        </authorList>
    </citation>
    <scope>NUCLEOTIDE SEQUENCE [LARGE SCALE GENOMIC DNA]</scope>
    <source>
        <strain evidence="3 4">NBRC 15897</strain>
    </source>
</reference>
<sequence>MDNSDMTPTAFTASMTSTASTAPGTLTLDERITGALVGAAVGDALGGPVEGWTPQQITERHGGRIDGIVGPWHGEDWRTARPIAPYHKGDGHITDDTLMTHALVRVYATVRDHLDAYSVADHLVPDLISNPRWIPELEAEALPLQRIFLAEKWIVARLHYGHVDPREAGSGNIVNCGAAMYMAPAGLVNAAHPQAAYAEALDIAGAHQSSYGREAAGVFAAAVAAACAPGATPSTVVDACLALAKDGTRAAIEAVCEAAAGHRDFESALIPLRNAVAPFDTVGPDYRAPSLGARRPSRLHSVEELPIALGMLLVAEGDYRHAVLGSVNYGRDSDSIATMSGALAGALHGERSVPATWVKTVAEASRLDLHAPARTLTEVAREIFVRDTARRRAHESAFATLAGSR</sequence>
<feature type="binding site" evidence="1">
    <location>
        <position position="332"/>
    </location>
    <ligand>
        <name>Mg(2+)</name>
        <dbReference type="ChEBI" id="CHEBI:18420"/>
        <label>1</label>
    </ligand>
</feature>
<evidence type="ECO:0008006" key="5">
    <source>
        <dbReference type="Google" id="ProtNLM"/>
    </source>
</evidence>
<proteinExistence type="predicted"/>
<dbReference type="Pfam" id="PF03747">
    <property type="entry name" value="ADP_ribosyl_GH"/>
    <property type="match status" value="1"/>
</dbReference>
<evidence type="ECO:0000313" key="4">
    <source>
        <dbReference type="Proteomes" id="UP000498980"/>
    </source>
</evidence>
<evidence type="ECO:0000256" key="2">
    <source>
        <dbReference type="SAM" id="MobiDB-lite"/>
    </source>
</evidence>
<protein>
    <recommendedName>
        <fullName evidence="5">ADP-ribosylglycohydrolase</fullName>
    </recommendedName>
</protein>
<evidence type="ECO:0000256" key="1">
    <source>
        <dbReference type="PIRSR" id="PIRSR605502-1"/>
    </source>
</evidence>
<dbReference type="InterPro" id="IPR036705">
    <property type="entry name" value="Ribosyl_crysJ1_sf"/>
</dbReference>
<keyword evidence="4" id="KW-1185">Reference proteome</keyword>
<feature type="binding site" evidence="1">
    <location>
        <position position="334"/>
    </location>
    <ligand>
        <name>Mg(2+)</name>
        <dbReference type="ChEBI" id="CHEBI:18420"/>
        <label>1</label>
    </ligand>
</feature>
<feature type="binding site" evidence="1">
    <location>
        <position position="335"/>
    </location>
    <ligand>
        <name>Mg(2+)</name>
        <dbReference type="ChEBI" id="CHEBI:18420"/>
        <label>1</label>
    </ligand>
</feature>
<dbReference type="EMBL" id="BLWC01000001">
    <property type="protein sequence ID" value="GFM96505.1"/>
    <property type="molecule type" value="Genomic_DNA"/>
</dbReference>
<dbReference type="GO" id="GO:0046872">
    <property type="term" value="F:metal ion binding"/>
    <property type="evidence" value="ECO:0007669"/>
    <property type="project" value="UniProtKB-KW"/>
</dbReference>
<feature type="region of interest" description="Disordered" evidence="2">
    <location>
        <begin position="1"/>
        <end position="22"/>
    </location>
</feature>
<evidence type="ECO:0000313" key="3">
    <source>
        <dbReference type="EMBL" id="GFM96505.1"/>
    </source>
</evidence>
<dbReference type="Gene3D" id="1.10.4080.10">
    <property type="entry name" value="ADP-ribosylation/Crystallin J1"/>
    <property type="match status" value="1"/>
</dbReference>
<organism evidence="3 4">
    <name type="scientific">Streptomyces fulvorobeus</name>
    <dbReference type="NCBI Taxonomy" id="284028"/>
    <lineage>
        <taxon>Bacteria</taxon>
        <taxon>Bacillati</taxon>
        <taxon>Actinomycetota</taxon>
        <taxon>Actinomycetes</taxon>
        <taxon>Kitasatosporales</taxon>
        <taxon>Streptomycetaceae</taxon>
        <taxon>Streptomyces</taxon>
    </lineage>
</organism>
<feature type="binding site" evidence="1">
    <location>
        <position position="94"/>
    </location>
    <ligand>
        <name>Mg(2+)</name>
        <dbReference type="ChEBI" id="CHEBI:18420"/>
        <label>1</label>
    </ligand>
</feature>
<feature type="binding site" evidence="1">
    <location>
        <position position="96"/>
    </location>
    <ligand>
        <name>Mg(2+)</name>
        <dbReference type="ChEBI" id="CHEBI:18420"/>
        <label>1</label>
    </ligand>
</feature>
<keyword evidence="1" id="KW-0479">Metal-binding</keyword>
<dbReference type="InterPro" id="IPR050792">
    <property type="entry name" value="ADP-ribosylglycohydrolase"/>
</dbReference>
<dbReference type="InterPro" id="IPR005502">
    <property type="entry name" value="Ribosyl_crysJ1"/>
</dbReference>
<comment type="caution">
    <text evidence="3">The sequence shown here is derived from an EMBL/GenBank/DDBJ whole genome shotgun (WGS) entry which is preliminary data.</text>
</comment>